<feature type="transmembrane region" description="Helical" evidence="2">
    <location>
        <begin position="62"/>
        <end position="86"/>
    </location>
</feature>
<feature type="transmembrane region" description="Helical" evidence="2">
    <location>
        <begin position="198"/>
        <end position="216"/>
    </location>
</feature>
<keyword evidence="6" id="KW-1185">Reference proteome</keyword>
<feature type="region of interest" description="Disordered" evidence="1">
    <location>
        <begin position="413"/>
        <end position="435"/>
    </location>
</feature>
<dbReference type="InterPro" id="IPR037522">
    <property type="entry name" value="HD_GYP_dom"/>
</dbReference>
<reference evidence="5 6" key="1">
    <citation type="submission" date="2011-08" db="EMBL/GenBank/DDBJ databases">
        <authorList>
            <person name="Lin Y."/>
            <person name="Hao X."/>
            <person name="Johnstone L."/>
            <person name="Miller S.J."/>
            <person name="Wei G."/>
            <person name="Rensing C."/>
        </authorList>
    </citation>
    <scope>NUCLEOTIDE SEQUENCE [LARGE SCALE GENOMIC DNA]</scope>
    <source>
        <strain evidence="5 6">K42</strain>
    </source>
</reference>
<evidence type="ECO:0000313" key="6">
    <source>
        <dbReference type="Proteomes" id="UP000004217"/>
    </source>
</evidence>
<proteinExistence type="predicted"/>
<keyword evidence="2" id="KW-0812">Transmembrane</keyword>
<feature type="transmembrane region" description="Helical" evidence="2">
    <location>
        <begin position="98"/>
        <end position="118"/>
    </location>
</feature>
<feature type="domain" description="HD" evidence="3">
    <location>
        <begin position="243"/>
        <end position="365"/>
    </location>
</feature>
<dbReference type="InterPro" id="IPR052020">
    <property type="entry name" value="Cyclic_di-GMP/3'3'-cGAMP_PDE"/>
</dbReference>
<evidence type="ECO:0000256" key="1">
    <source>
        <dbReference type="SAM" id="MobiDB-lite"/>
    </source>
</evidence>
<name>G2G4X0_9ACTN</name>
<protein>
    <submittedName>
        <fullName evidence="5">Uncharacterized protein</fullName>
    </submittedName>
</protein>
<dbReference type="NCBIfam" id="TIGR00277">
    <property type="entry name" value="HDIG"/>
    <property type="match status" value="1"/>
</dbReference>
<gene>
    <name evidence="5" type="ORF">SZN_02617</name>
</gene>
<dbReference type="RefSeq" id="WP_007491202.1">
    <property type="nucleotide sequence ID" value="NZ_AGBF01000004.1"/>
</dbReference>
<evidence type="ECO:0000259" key="3">
    <source>
        <dbReference type="PROSITE" id="PS51831"/>
    </source>
</evidence>
<feature type="transmembrane region" description="Helical" evidence="2">
    <location>
        <begin position="170"/>
        <end position="192"/>
    </location>
</feature>
<keyword evidence="2" id="KW-1133">Transmembrane helix</keyword>
<keyword evidence="2" id="KW-0472">Membrane</keyword>
<sequence>MEALPARARVYVACVALGAVLALLAPPAAGTPWWAVALLAALFAGGEQVAARGRLSGTFYPVLLAGAFLLPAPAAALVAVPGALLCPVGPRPRTTRRVWRASQLGVAVWVAAQAHSALAARDAVAAADFPDALADAGLAVAAFCLVLTALDGGILALAERVPVRRAWRGLFLRSLAPLAVHGLAGLMMAVLWRSAYGPVAALLVLLPMWVSWWVFAQYHRERAAHQATIRGLVQAVDIKDGYTRGHSERVGQASMMIARELGLADARVEVLRFAGILHDVGKLGVPTRLLRKDGPLTPEERRVIELHPEYGHEMVRGISFLGEARAAVLHHHERLDGSGYPYGLRGGQIPESARVVAVADAFDAMTSNRSYSRARPVPAALGELERCAGSHFDPRMVTALVRAVARHGWHPAVTADETSLPQPRPPVSPAPGARR</sequence>
<feature type="domain" description="HD-GYP" evidence="4">
    <location>
        <begin position="221"/>
        <end position="416"/>
    </location>
</feature>
<evidence type="ECO:0000256" key="2">
    <source>
        <dbReference type="SAM" id="Phobius"/>
    </source>
</evidence>
<dbReference type="InterPro" id="IPR006674">
    <property type="entry name" value="HD_domain"/>
</dbReference>
<organism evidence="5 6">
    <name type="scientific">Streptomyces zinciresistens K42</name>
    <dbReference type="NCBI Taxonomy" id="700597"/>
    <lineage>
        <taxon>Bacteria</taxon>
        <taxon>Bacillati</taxon>
        <taxon>Actinomycetota</taxon>
        <taxon>Actinomycetes</taxon>
        <taxon>Kitasatosporales</taxon>
        <taxon>Streptomycetaceae</taxon>
        <taxon>Streptomyces</taxon>
    </lineage>
</organism>
<dbReference type="Proteomes" id="UP000004217">
    <property type="component" value="Unassembled WGS sequence"/>
</dbReference>
<dbReference type="EMBL" id="AGBF01000004">
    <property type="protein sequence ID" value="EGX61408.1"/>
    <property type="molecule type" value="Genomic_DNA"/>
</dbReference>
<dbReference type="PATRIC" id="fig|700597.3.peg.503"/>
<evidence type="ECO:0000259" key="4">
    <source>
        <dbReference type="PROSITE" id="PS51832"/>
    </source>
</evidence>
<dbReference type="Pfam" id="PF13487">
    <property type="entry name" value="HD_5"/>
    <property type="match status" value="1"/>
</dbReference>
<evidence type="ECO:0000313" key="5">
    <source>
        <dbReference type="EMBL" id="EGX61408.1"/>
    </source>
</evidence>
<dbReference type="Gene3D" id="1.10.3210.10">
    <property type="entry name" value="Hypothetical protein af1432"/>
    <property type="match status" value="1"/>
</dbReference>
<dbReference type="PANTHER" id="PTHR45228:SF4">
    <property type="entry name" value="LIPOPROTEIN"/>
    <property type="match status" value="1"/>
</dbReference>
<feature type="transmembrane region" description="Helical" evidence="2">
    <location>
        <begin position="138"/>
        <end position="158"/>
    </location>
</feature>
<dbReference type="SUPFAM" id="SSF109604">
    <property type="entry name" value="HD-domain/PDEase-like"/>
    <property type="match status" value="1"/>
</dbReference>
<dbReference type="AlphaFoldDB" id="G2G4X0"/>
<dbReference type="SMART" id="SM00471">
    <property type="entry name" value="HDc"/>
    <property type="match status" value="1"/>
</dbReference>
<dbReference type="InterPro" id="IPR003607">
    <property type="entry name" value="HD/PDEase_dom"/>
</dbReference>
<dbReference type="InterPro" id="IPR006675">
    <property type="entry name" value="HDIG_dom"/>
</dbReference>
<dbReference type="PROSITE" id="PS51832">
    <property type="entry name" value="HD_GYP"/>
    <property type="match status" value="1"/>
</dbReference>
<dbReference type="PANTHER" id="PTHR45228">
    <property type="entry name" value="CYCLIC DI-GMP PHOSPHODIESTERASE TM_0186-RELATED"/>
    <property type="match status" value="1"/>
</dbReference>
<dbReference type="CDD" id="cd00077">
    <property type="entry name" value="HDc"/>
    <property type="match status" value="1"/>
</dbReference>
<comment type="caution">
    <text evidence="5">The sequence shown here is derived from an EMBL/GenBank/DDBJ whole genome shotgun (WGS) entry which is preliminary data.</text>
</comment>
<accession>G2G4X0</accession>
<dbReference type="OrthoDB" id="9802066at2"/>
<dbReference type="PROSITE" id="PS51831">
    <property type="entry name" value="HD"/>
    <property type="match status" value="1"/>
</dbReference>